<sequence>MTKYFFIEKDLSPIYVDKRKINKHDCVFCLKNNKMILAFAKYCWIYIKIIVITQMKNSTERKVKLLKRLYYLR</sequence>
<reference evidence="1" key="1">
    <citation type="submission" date="2014-05" db="EMBL/GenBank/DDBJ databases">
        <authorList>
            <person name="Chronopoulou M."/>
        </authorList>
    </citation>
    <scope>NUCLEOTIDE SEQUENCE</scope>
    <source>
        <tissue evidence="1">Whole organism</tissue>
    </source>
</reference>
<evidence type="ECO:0000313" key="1">
    <source>
        <dbReference type="EMBL" id="CDW27057.1"/>
    </source>
</evidence>
<protein>
    <submittedName>
        <fullName evidence="1">Uncharacterized protein</fullName>
    </submittedName>
</protein>
<dbReference type="AlphaFoldDB" id="A0A0K2TN35"/>
<accession>A0A0K2TN35</accession>
<dbReference type="EMBL" id="HACA01009696">
    <property type="protein sequence ID" value="CDW27057.1"/>
    <property type="molecule type" value="Transcribed_RNA"/>
</dbReference>
<name>A0A0K2TN35_LEPSM</name>
<proteinExistence type="predicted"/>
<organism evidence="1">
    <name type="scientific">Lepeophtheirus salmonis</name>
    <name type="common">Salmon louse</name>
    <name type="synonym">Caligus salmonis</name>
    <dbReference type="NCBI Taxonomy" id="72036"/>
    <lineage>
        <taxon>Eukaryota</taxon>
        <taxon>Metazoa</taxon>
        <taxon>Ecdysozoa</taxon>
        <taxon>Arthropoda</taxon>
        <taxon>Crustacea</taxon>
        <taxon>Multicrustacea</taxon>
        <taxon>Hexanauplia</taxon>
        <taxon>Copepoda</taxon>
        <taxon>Siphonostomatoida</taxon>
        <taxon>Caligidae</taxon>
        <taxon>Lepeophtheirus</taxon>
    </lineage>
</organism>